<accession>A0ABX4FXF5</accession>
<comment type="caution">
    <text evidence="1">The sequence shown here is derived from an EMBL/GenBank/DDBJ whole genome shotgun (WGS) entry which is preliminary data.</text>
</comment>
<dbReference type="Proteomes" id="UP000215999">
    <property type="component" value="Unassembled WGS sequence"/>
</dbReference>
<gene>
    <name evidence="1" type="ORF">ASV53_15390</name>
</gene>
<protein>
    <recommendedName>
        <fullName evidence="3">Integrase</fullName>
    </recommendedName>
</protein>
<reference evidence="1 2" key="1">
    <citation type="journal article" date="2016" name="Antonie Van Leeuwenhoek">
        <title>Photobacterium sanguinicancri sp. nov. isolated from marine animals.</title>
        <authorList>
            <person name="Gomez-Gil B."/>
            <person name="Roque A."/>
            <person name="Rotllant G."/>
            <person name="Romalde J.L."/>
            <person name="Doce A."/>
            <person name="Eggermont M."/>
            <person name="Defoirdt T."/>
        </authorList>
    </citation>
    <scope>NUCLEOTIDE SEQUENCE [LARGE SCALE GENOMIC DNA]</scope>
    <source>
        <strain evidence="1 2">CAIM 1827</strain>
    </source>
</reference>
<dbReference type="EMBL" id="NOIF01000106">
    <property type="protein sequence ID" value="OZS43040.1"/>
    <property type="molecule type" value="Genomic_DNA"/>
</dbReference>
<evidence type="ECO:0000313" key="1">
    <source>
        <dbReference type="EMBL" id="OZS43040.1"/>
    </source>
</evidence>
<organism evidence="1 2">
    <name type="scientific">Photobacterium sanguinicancri</name>
    <dbReference type="NCBI Taxonomy" id="875932"/>
    <lineage>
        <taxon>Bacteria</taxon>
        <taxon>Pseudomonadati</taxon>
        <taxon>Pseudomonadota</taxon>
        <taxon>Gammaproteobacteria</taxon>
        <taxon>Vibrionales</taxon>
        <taxon>Vibrionaceae</taxon>
        <taxon>Photobacterium</taxon>
    </lineage>
</organism>
<evidence type="ECO:0000313" key="2">
    <source>
        <dbReference type="Proteomes" id="UP000215999"/>
    </source>
</evidence>
<sequence length="306" mass="35062">MASRMAAQKRKGNIIILDGIPKAIWLDKSLTKELHLSHRSKRINIMFRSAFYRMIDTLPTEIANEIKQSQTFDGNITISIHGCRHLFADYLLRRFEGDVFRAIRRHFAHSSKNVMNFTLAYIRNKIAPIERRRCEIAYTKELIKRMVGDVNHTMFTGNSVEYVRKYLNKFSWKTPEELDFLLDEWLNDEDEGLERIVPHSYGFCLLFKNRIKQAKCLDKQGVAKVDRGDSQTCVGSGCANLGVDADSHLATLEQIKVTHENILASINNKGGLMSLLKSNNNIRFKRSSRTIQVINTLEAQLGISQG</sequence>
<name>A0ABX4FXF5_9GAMM</name>
<keyword evidence="2" id="KW-1185">Reference proteome</keyword>
<evidence type="ECO:0008006" key="3">
    <source>
        <dbReference type="Google" id="ProtNLM"/>
    </source>
</evidence>
<proteinExistence type="predicted"/>